<keyword evidence="2" id="KW-0596">Phosphopantetheine</keyword>
<keyword evidence="8" id="KW-0012">Acyltransferase</keyword>
<dbReference type="CDD" id="cd08956">
    <property type="entry name" value="KR_3_FAS_SDR_x"/>
    <property type="match status" value="1"/>
</dbReference>
<dbReference type="FunFam" id="3.40.366.10:FF:000002">
    <property type="entry name" value="Probable polyketide synthase 2"/>
    <property type="match status" value="1"/>
</dbReference>
<dbReference type="Pfam" id="PF16197">
    <property type="entry name" value="KAsynt_C_assoc"/>
    <property type="match status" value="1"/>
</dbReference>
<dbReference type="InterPro" id="IPR020807">
    <property type="entry name" value="PKS_DH"/>
</dbReference>
<dbReference type="SMART" id="SM00823">
    <property type="entry name" value="PKS_PP"/>
    <property type="match status" value="1"/>
</dbReference>
<sequence>MADEQRLRDYLKRVTAELRQTRRALDEARDRAAEPVAVVGMACRFPGGVASPEDLWRLLVDGRDAVTGFPTDRGWDLDELYDPDPDRPGRTYVRHGGFLDAVDHFDAEFFGLSPREAAATDPQQRLLLETAWEAFERGGIDPLSLHGSRTGVFVGCHYQDHGTLLKTAPDGYEGYVVTASNTSVVSGRISYVLGLRGPAITVDTACSSSLTALHLACRSLRDGESGLALAGGVAVMATPASFTGFSRQRGLARDGRCKAFAGAADGMGLAEGVGLLVLERLSDARRNGHPVLAVVRGSALNQDGASNGLTAPSGPAQEAVIRQALADARLTPADVDAVEAHGTGTTLGDPIEAQALLATYGQDRREPLWLGSVKSNIGHTQTAAGIAGVIKVVMAMRYGVLPRTLHVDEPTPHVDWSAGAVELLTERRGWPVVDRPRRAGVSSFGVSGTNAHVILEAAPEPEPVPAPATGVLPWVLSARTPEALRDQAARLSDWLADRPSADPGAVAAALAGRSVFTHRAVVVGRTRDDLVSGLAGITTGEPGRDVVTDVATDPGGTAFVFPGQGSQWVGMGVELLADNVVFAERFGECAAALGKFVDWSPHEALSDAGLLGRVDVVQPLLWAVMVSLAAVWESFGVTPSAVVGHSQGEIAAACVSGALSLGDGARVVVLRSRAILALAGRGGMVSVAEAADHVRDRIARWGGRVSVAAVNGPEVTVVSGEPEALDELVAVCEADGVRVRRVPVDYASHSAQVERIRDEIVTALAPIRSRPGRVPLVSTLTGETTDGSGMDADYWYRNLRGTVEFQGAVETLTDTGHGLFVECSPHPVLVMAIQQTAEDAVAIGTLRRDEGGARRLLLSVAEAHARGASVDWRAVTGPAAHLDLPTYAFQRRRHRLPATRGAGDVAAAGLTAPGHPLLGAVVERADGDGLVVTGRLSRTAHPWLAEHSVHGSVLLPGTAFLDVVLHVAGLVGAGRVDELTLAAPLVLPERDGVRVQVVVGAADDTGARAVEVHSRPDAGEWTRHATGVLAAAPAPADPGDLAGVWPPAGALPLAVDDFYAGFAERGYGHGPSFQGLRAAWRRGDEVFAEVRLPEERVGEAAAYGVHPALLDAASHTLALLGDRADQGSAHLPFAWTGVTLHASGATALRVRVAPAGGDAVALAVADTAGTPVAEVEALVVRPVTADRVRVPEPLHAVAWRPLRPAGTPAAPPTAVLPAGGDLADLADPVPEVVVAEVAPPGAGLPADAHATAHRALGLVRGWLADDRFADARLVVVTRGAVATGSGAAPDPAVAPVWGLVRTAQTEHPDRFVLLDVDGDLPPAAPAAAVRSGEPQLALRAGEWFAPRLTRATPGERVVLGAGGAVLVTGAMGTLGGHVARHLVTAHGVRDLVLAGRRGADGAAGLVDELTGLGARVRVARCDVGDRAEVAALLAGIPDLVAVVHVAGVVDDGVVEGLSVGQVDAVMRPKVDAVVYLDELTRGRGLGAFVVFSSAAGTFGSAGQANYAAANAFLDAFAQHRRALGLPATSLAWALWADRSGMTGHLGDTDVARMTRGGMVPLETPEALALFDAALAAAEPAVVPVRLDTARLREQRADAVPPLLRDLVRAPARGRAAAPAEQAGSPAERLAALGAADRERAVLDLVRAQVAAVLGHASPAGIASSTPFKDLGFESLTAVELRNRLAAATGLRLRATLVFDHPTPAALARHLDGRLAPAAPPPAPDVDEAVLRRVLASVPLDRFRAAGVLDALLRLADEGPATPTGATDLDDLDVDDLVRLALDGSGS</sequence>
<dbReference type="InterPro" id="IPR057326">
    <property type="entry name" value="KR_dom"/>
</dbReference>
<dbReference type="Gene3D" id="3.40.50.720">
    <property type="entry name" value="NAD(P)-binding Rossmann-like Domain"/>
    <property type="match status" value="1"/>
</dbReference>
<dbReference type="KEGG" id="ssyi:EKG83_19165"/>
<keyword evidence="3" id="KW-0597">Phosphoprotein</keyword>
<dbReference type="PROSITE" id="PS52019">
    <property type="entry name" value="PKS_MFAS_DH"/>
    <property type="match status" value="1"/>
</dbReference>
<dbReference type="Pfam" id="PF22953">
    <property type="entry name" value="SpnB_Rossmann"/>
    <property type="match status" value="1"/>
</dbReference>
<comment type="cofactor">
    <cofactor evidence="1">
        <name>pantetheine 4'-phosphate</name>
        <dbReference type="ChEBI" id="CHEBI:47942"/>
    </cofactor>
</comment>
<dbReference type="GO" id="GO:0047879">
    <property type="term" value="F:erythronolide synthase activity"/>
    <property type="evidence" value="ECO:0007669"/>
    <property type="project" value="UniProtKB-EC"/>
</dbReference>
<protein>
    <recommendedName>
        <fullName evidence="13">6-deoxyerythronolide-B synthase</fullName>
        <ecNumber evidence="13">2.3.1.94</ecNumber>
    </recommendedName>
</protein>
<dbReference type="SMART" id="SM00827">
    <property type="entry name" value="PKS_AT"/>
    <property type="match status" value="1"/>
</dbReference>
<reference evidence="20" key="3">
    <citation type="journal article" date="2021" name="Curr. Microbiol.">
        <title>Complete genome of nocamycin-producing strain Saccharothrix syringae NRRL B-16468 reveals the biosynthetic potential for secondary metabolites.</title>
        <authorList>
            <person name="Mo X."/>
            <person name="Yang S."/>
        </authorList>
    </citation>
    <scope>NUCLEOTIDE SEQUENCE [LARGE SCALE GENOMIC DNA]</scope>
    <source>
        <strain evidence="20">ATCC 51364 / DSM 43886 / JCM 6844 / KCTC 9398 / NBRC 14523 / NRRL B-16468 / INA 2240</strain>
    </source>
</reference>
<dbReference type="GO" id="GO:0006633">
    <property type="term" value="P:fatty acid biosynthetic process"/>
    <property type="evidence" value="ECO:0007669"/>
    <property type="project" value="InterPro"/>
</dbReference>
<dbReference type="Gene3D" id="3.40.47.10">
    <property type="match status" value="1"/>
</dbReference>
<dbReference type="Pfam" id="PF21089">
    <property type="entry name" value="PKS_DH_N"/>
    <property type="match status" value="1"/>
</dbReference>
<evidence type="ECO:0000256" key="14">
    <source>
        <dbReference type="PROSITE-ProRule" id="PRU01363"/>
    </source>
</evidence>
<dbReference type="InterPro" id="IPR016039">
    <property type="entry name" value="Thiolase-like"/>
</dbReference>
<dbReference type="InterPro" id="IPR014030">
    <property type="entry name" value="Ketoacyl_synth_N"/>
</dbReference>
<dbReference type="PROSITE" id="PS50075">
    <property type="entry name" value="CARRIER"/>
    <property type="match status" value="1"/>
</dbReference>
<dbReference type="EC" id="2.3.1.94" evidence="13"/>
<feature type="active site" description="Proton acceptor; for dehydratase activity" evidence="14">
    <location>
        <position position="947"/>
    </location>
</feature>
<dbReference type="PANTHER" id="PTHR43775:SF51">
    <property type="entry name" value="INACTIVE PHENOLPHTHIOCEROL SYNTHESIS POLYKETIDE SYNTHASE TYPE I PKS1-RELATED"/>
    <property type="match status" value="1"/>
</dbReference>
<dbReference type="SUPFAM" id="SSF52151">
    <property type="entry name" value="FabD/lysophospholipase-like"/>
    <property type="match status" value="1"/>
</dbReference>
<evidence type="ECO:0000259" key="17">
    <source>
        <dbReference type="PROSITE" id="PS52019"/>
    </source>
</evidence>
<evidence type="ECO:0000256" key="10">
    <source>
        <dbReference type="ARBA" id="ARBA00060158"/>
    </source>
</evidence>
<feature type="region of interest" description="N-terminal hotdog fold" evidence="14">
    <location>
        <begin position="915"/>
        <end position="1036"/>
    </location>
</feature>
<comment type="function">
    <text evidence="10">Involved in the biosynthesis of antibiotic erythromycin via the biosynthesis of its aglycone precursor, 6-deoxyerythronolide B (6-dEB).</text>
</comment>
<gene>
    <name evidence="19" type="ORF">EKG83_19165</name>
</gene>
<evidence type="ECO:0000313" key="19">
    <source>
        <dbReference type="EMBL" id="QFZ19277.1"/>
    </source>
</evidence>
<evidence type="ECO:0000256" key="12">
    <source>
        <dbReference type="ARBA" id="ARBA00063272"/>
    </source>
</evidence>
<dbReference type="InterPro" id="IPR049900">
    <property type="entry name" value="PKS_mFAS_DH"/>
</dbReference>
<accession>A0A1X9WEM9</accession>
<dbReference type="SMART" id="SM00826">
    <property type="entry name" value="PKS_DH"/>
    <property type="match status" value="1"/>
</dbReference>
<dbReference type="Pfam" id="PF14765">
    <property type="entry name" value="PS-DH"/>
    <property type="match status" value="1"/>
</dbReference>
<dbReference type="SUPFAM" id="SSF55048">
    <property type="entry name" value="Probable ACP-binding domain of malonyl-CoA ACP transacylase"/>
    <property type="match status" value="1"/>
</dbReference>
<evidence type="ECO:0000256" key="8">
    <source>
        <dbReference type="ARBA" id="ARBA00023315"/>
    </source>
</evidence>
<dbReference type="PROSITE" id="PS00012">
    <property type="entry name" value="PHOSPHOPANTETHEINE"/>
    <property type="match status" value="1"/>
</dbReference>
<dbReference type="EMBL" id="KY287782">
    <property type="protein sequence ID" value="ARS01476.1"/>
    <property type="molecule type" value="Genomic_DNA"/>
</dbReference>
<dbReference type="GO" id="GO:0031177">
    <property type="term" value="F:phosphopantetheine binding"/>
    <property type="evidence" value="ECO:0007669"/>
    <property type="project" value="InterPro"/>
</dbReference>
<dbReference type="InterPro" id="IPR036736">
    <property type="entry name" value="ACP-like_sf"/>
</dbReference>
<keyword evidence="6" id="KW-0045">Antibiotic biosynthesis</keyword>
<dbReference type="FunFam" id="3.40.47.10:FF:000019">
    <property type="entry name" value="Polyketide synthase type I"/>
    <property type="match status" value="1"/>
</dbReference>
<dbReference type="SMART" id="SM01294">
    <property type="entry name" value="PKS_PP_betabranch"/>
    <property type="match status" value="1"/>
</dbReference>
<dbReference type="InterPro" id="IPR015083">
    <property type="entry name" value="NorB/c/GfsB-D-like_docking"/>
</dbReference>
<dbReference type="InterPro" id="IPR016036">
    <property type="entry name" value="Malonyl_transacylase_ACP-bd"/>
</dbReference>
<dbReference type="Gene3D" id="3.30.70.3290">
    <property type="match status" value="1"/>
</dbReference>
<feature type="region of interest" description="C-terminal hotdog fold" evidence="14">
    <location>
        <begin position="1050"/>
        <end position="1189"/>
    </location>
</feature>
<dbReference type="InterPro" id="IPR014031">
    <property type="entry name" value="Ketoacyl_synth_C"/>
</dbReference>
<dbReference type="Pfam" id="PF00698">
    <property type="entry name" value="Acyl_transf_1"/>
    <property type="match status" value="1"/>
</dbReference>
<dbReference type="SUPFAM" id="SSF53901">
    <property type="entry name" value="Thiolase-like"/>
    <property type="match status" value="1"/>
</dbReference>
<dbReference type="SUPFAM" id="SSF51735">
    <property type="entry name" value="NAD(P)-binding Rossmann-fold domains"/>
    <property type="match status" value="2"/>
</dbReference>
<dbReference type="InterPro" id="IPR009081">
    <property type="entry name" value="PP-bd_ACP"/>
</dbReference>
<reference evidence="18" key="1">
    <citation type="submission" date="2016-12" db="EMBL/GenBank/DDBJ databases">
        <title>Identification of nocamycin biosynthetic gene cluster from Saccharothrix syringae NRRL B-16468 and generation of new nocamycin derivatives by manipulating gene cluster.</title>
        <authorList>
            <person name="Mo X."/>
            <person name="Shi C."/>
            <person name="Gui C."/>
            <person name="Ju J."/>
            <person name="Wang Q."/>
        </authorList>
    </citation>
    <scope>NUCLEOTIDE SEQUENCE</scope>
</reference>
<dbReference type="FunFam" id="1.10.1200.10:FF:000007">
    <property type="entry name" value="Probable polyketide synthase pks17"/>
    <property type="match status" value="1"/>
</dbReference>
<dbReference type="SUPFAM" id="SSF47336">
    <property type="entry name" value="ACP-like"/>
    <property type="match status" value="1"/>
</dbReference>
<dbReference type="InterPro" id="IPR001227">
    <property type="entry name" value="Ac_transferase_dom_sf"/>
</dbReference>
<proteinExistence type="predicted"/>
<dbReference type="Gene3D" id="3.40.366.10">
    <property type="entry name" value="Malonyl-Coenzyme A Acyl Carrier Protein, domain 2"/>
    <property type="match status" value="1"/>
</dbReference>
<comment type="subunit">
    <text evidence="12">Homodimer. Erythronolide synthase is composed of EryAI, EryAII and EryAIII multimodular (2 modules) polypeptides each coding for a functional synthase subunit which participates in 2 of the six FAS-like elongation steps required for formation of the polyketide. Module 1, 2, 3, 4, 5, and 6 participating in biosynthesis steps 1, 2, 3, 4, 5, and 6, respectively.</text>
</comment>
<evidence type="ECO:0000256" key="4">
    <source>
        <dbReference type="ARBA" id="ARBA00022679"/>
    </source>
</evidence>
<dbReference type="Pfam" id="PF00550">
    <property type="entry name" value="PP-binding"/>
    <property type="match status" value="1"/>
</dbReference>
<dbReference type="InterPro" id="IPR050091">
    <property type="entry name" value="PKS_NRPS_Biosynth_Enz"/>
</dbReference>
<keyword evidence="5" id="KW-0677">Repeat</keyword>
<feature type="domain" description="Carrier" evidence="15">
    <location>
        <begin position="1639"/>
        <end position="1714"/>
    </location>
</feature>
<evidence type="ECO:0000313" key="20">
    <source>
        <dbReference type="Proteomes" id="UP000325787"/>
    </source>
</evidence>
<evidence type="ECO:0000256" key="7">
    <source>
        <dbReference type="ARBA" id="ARBA00023268"/>
    </source>
</evidence>
<evidence type="ECO:0000259" key="16">
    <source>
        <dbReference type="PROSITE" id="PS52004"/>
    </source>
</evidence>
<dbReference type="SMART" id="SM00822">
    <property type="entry name" value="PKS_KR"/>
    <property type="match status" value="1"/>
</dbReference>
<evidence type="ECO:0000256" key="3">
    <source>
        <dbReference type="ARBA" id="ARBA00022553"/>
    </source>
</evidence>
<dbReference type="Pfam" id="PF08659">
    <property type="entry name" value="KR"/>
    <property type="match status" value="1"/>
</dbReference>
<dbReference type="Proteomes" id="UP000325787">
    <property type="component" value="Chromosome"/>
</dbReference>
<evidence type="ECO:0000256" key="9">
    <source>
        <dbReference type="ARBA" id="ARBA00052442"/>
    </source>
</evidence>
<dbReference type="InterPro" id="IPR055123">
    <property type="entry name" value="SpnB-like_Rossmann"/>
</dbReference>
<comment type="catalytic activity">
    <reaction evidence="9">
        <text>6 (S)-methylmalonyl-CoA + propanoyl-CoA + 6 NADPH + 12 H(+) = 6-deoxyerythronolide B + 6 CO2 + 6 NADP(+) + 7 CoA + H2O</text>
        <dbReference type="Rhea" id="RHEA:23068"/>
        <dbReference type="ChEBI" id="CHEBI:15377"/>
        <dbReference type="ChEBI" id="CHEBI:15378"/>
        <dbReference type="ChEBI" id="CHEBI:16089"/>
        <dbReference type="ChEBI" id="CHEBI:16526"/>
        <dbReference type="ChEBI" id="CHEBI:57287"/>
        <dbReference type="ChEBI" id="CHEBI:57327"/>
        <dbReference type="ChEBI" id="CHEBI:57392"/>
        <dbReference type="ChEBI" id="CHEBI:57783"/>
        <dbReference type="ChEBI" id="CHEBI:58349"/>
        <dbReference type="EC" id="2.3.1.94"/>
    </reaction>
</comment>
<dbReference type="InterPro" id="IPR014043">
    <property type="entry name" value="Acyl_transferase_dom"/>
</dbReference>
<dbReference type="Pfam" id="PF08990">
    <property type="entry name" value="Docking"/>
    <property type="match status" value="1"/>
</dbReference>
<dbReference type="InterPro" id="IPR006162">
    <property type="entry name" value="Ppantetheine_attach_site"/>
</dbReference>
<dbReference type="InterPro" id="IPR020841">
    <property type="entry name" value="PKS_Beta-ketoAc_synthase_dom"/>
</dbReference>
<dbReference type="InterPro" id="IPR049552">
    <property type="entry name" value="PKS_DH_N"/>
</dbReference>
<dbReference type="InterPro" id="IPR013968">
    <property type="entry name" value="PKS_KR"/>
</dbReference>
<dbReference type="GO" id="GO:0033068">
    <property type="term" value="P:macrolide biosynthetic process"/>
    <property type="evidence" value="ECO:0007669"/>
    <property type="project" value="UniProtKB-ARBA"/>
</dbReference>
<dbReference type="SMART" id="SM00825">
    <property type="entry name" value="PKS_KS"/>
    <property type="match status" value="1"/>
</dbReference>
<feature type="active site" description="Proton donor; for dehydratase activity" evidence="14">
    <location>
        <position position="1111"/>
    </location>
</feature>
<reference evidence="19" key="2">
    <citation type="submission" date="2018-12" db="EMBL/GenBank/DDBJ databases">
        <title>Complete genome of Saccharothrix syringae NRRL B-16468, the nocamycin producer.</title>
        <authorList>
            <person name="Mo X."/>
            <person name="Yang S."/>
        </authorList>
    </citation>
    <scope>NUCLEOTIDE SEQUENCE [LARGE SCALE GENOMIC DNA]</scope>
    <source>
        <strain evidence="19">NRRL B-16468</strain>
    </source>
</reference>
<dbReference type="InterPro" id="IPR049551">
    <property type="entry name" value="PKS_DH_C"/>
</dbReference>
<dbReference type="SUPFAM" id="SSF101173">
    <property type="entry name" value="Docking domain B of the erythromycin polyketide synthase (DEBS)"/>
    <property type="match status" value="1"/>
</dbReference>
<keyword evidence="4" id="KW-0808">Transferase</keyword>
<dbReference type="InterPro" id="IPR016035">
    <property type="entry name" value="Acyl_Trfase/lysoPLipase"/>
</dbReference>
<dbReference type="InterPro" id="IPR036299">
    <property type="entry name" value="Polyketide_synth_docking_sf"/>
</dbReference>
<evidence type="ECO:0000256" key="11">
    <source>
        <dbReference type="ARBA" id="ARBA00060622"/>
    </source>
</evidence>
<dbReference type="PROSITE" id="PS52004">
    <property type="entry name" value="KS3_2"/>
    <property type="match status" value="1"/>
</dbReference>
<dbReference type="InterPro" id="IPR020806">
    <property type="entry name" value="PKS_PP-bd"/>
</dbReference>
<dbReference type="InterPro" id="IPR032821">
    <property type="entry name" value="PKS_assoc"/>
</dbReference>
<dbReference type="InterPro" id="IPR042104">
    <property type="entry name" value="PKS_dehydratase_sf"/>
</dbReference>
<dbReference type="InterPro" id="IPR036291">
    <property type="entry name" value="NAD(P)-bd_dom_sf"/>
</dbReference>
<dbReference type="EMBL" id="CP034550">
    <property type="protein sequence ID" value="QFZ19277.1"/>
    <property type="molecule type" value="Genomic_DNA"/>
</dbReference>
<organism evidence="18">
    <name type="scientific">Saccharothrix syringae</name>
    <name type="common">Nocardiopsis syringae</name>
    <dbReference type="NCBI Taxonomy" id="103733"/>
    <lineage>
        <taxon>Bacteria</taxon>
        <taxon>Bacillati</taxon>
        <taxon>Actinomycetota</taxon>
        <taxon>Actinomycetes</taxon>
        <taxon>Pseudonocardiales</taxon>
        <taxon>Pseudonocardiaceae</taxon>
        <taxon>Saccharothrix</taxon>
    </lineage>
</organism>
<evidence type="ECO:0000256" key="5">
    <source>
        <dbReference type="ARBA" id="ARBA00022737"/>
    </source>
</evidence>
<evidence type="ECO:0000256" key="13">
    <source>
        <dbReference type="ARBA" id="ARBA00066981"/>
    </source>
</evidence>
<evidence type="ECO:0000256" key="6">
    <source>
        <dbReference type="ARBA" id="ARBA00023194"/>
    </source>
</evidence>
<dbReference type="InterPro" id="IPR018201">
    <property type="entry name" value="Ketoacyl_synth_AS"/>
</dbReference>
<evidence type="ECO:0000259" key="15">
    <source>
        <dbReference type="PROSITE" id="PS50075"/>
    </source>
</evidence>
<dbReference type="GO" id="GO:0004315">
    <property type="term" value="F:3-oxoacyl-[acyl-carrier-protein] synthase activity"/>
    <property type="evidence" value="ECO:0007669"/>
    <property type="project" value="InterPro"/>
</dbReference>
<dbReference type="CDD" id="cd00833">
    <property type="entry name" value="PKS"/>
    <property type="match status" value="1"/>
</dbReference>
<dbReference type="Gene3D" id="3.10.129.110">
    <property type="entry name" value="Polyketide synthase dehydratase"/>
    <property type="match status" value="1"/>
</dbReference>
<feature type="domain" description="PKS/mFAS DH" evidence="17">
    <location>
        <begin position="915"/>
        <end position="1189"/>
    </location>
</feature>
<dbReference type="GO" id="GO:0004312">
    <property type="term" value="F:fatty acid synthase activity"/>
    <property type="evidence" value="ECO:0007669"/>
    <property type="project" value="TreeGrafter"/>
</dbReference>
<keyword evidence="7" id="KW-0511">Multifunctional enzyme</keyword>
<feature type="domain" description="Ketosynthase family 3 (KS3)" evidence="16">
    <location>
        <begin position="33"/>
        <end position="457"/>
    </location>
</feature>
<name>A0A1X9WEM9_SACSY</name>
<keyword evidence="20" id="KW-1185">Reference proteome</keyword>
<evidence type="ECO:0000256" key="2">
    <source>
        <dbReference type="ARBA" id="ARBA00022450"/>
    </source>
</evidence>
<dbReference type="Pfam" id="PF02801">
    <property type="entry name" value="Ketoacyl-synt_C"/>
    <property type="match status" value="1"/>
</dbReference>
<dbReference type="Gene3D" id="1.10.1200.10">
    <property type="entry name" value="ACP-like"/>
    <property type="match status" value="1"/>
</dbReference>
<evidence type="ECO:0000313" key="18">
    <source>
        <dbReference type="EMBL" id="ARS01476.1"/>
    </source>
</evidence>
<dbReference type="Pfam" id="PF00109">
    <property type="entry name" value="ketoacyl-synt"/>
    <property type="match status" value="1"/>
</dbReference>
<comment type="pathway">
    <text evidence="11">Antibiotic biosynthesis; erythromycin biosynthesis.</text>
</comment>
<evidence type="ECO:0000256" key="1">
    <source>
        <dbReference type="ARBA" id="ARBA00001957"/>
    </source>
</evidence>
<dbReference type="PANTHER" id="PTHR43775">
    <property type="entry name" value="FATTY ACID SYNTHASE"/>
    <property type="match status" value="1"/>
</dbReference>
<dbReference type="PROSITE" id="PS00606">
    <property type="entry name" value="KS3_1"/>
    <property type="match status" value="1"/>
</dbReference>